<feature type="coiled-coil region" evidence="1">
    <location>
        <begin position="414"/>
        <end position="441"/>
    </location>
</feature>
<evidence type="ECO:0000256" key="1">
    <source>
        <dbReference type="SAM" id="Coils"/>
    </source>
</evidence>
<keyword evidence="2" id="KW-0472">Membrane</keyword>
<evidence type="ECO:0000259" key="3">
    <source>
        <dbReference type="Pfam" id="PF20693"/>
    </source>
</evidence>
<dbReference type="AlphaFoldDB" id="A0A410G0P1"/>
<feature type="domain" description="YobI-like P-loop NTPase" evidence="3">
    <location>
        <begin position="41"/>
        <end position="406"/>
    </location>
</feature>
<evidence type="ECO:0000256" key="2">
    <source>
        <dbReference type="SAM" id="Phobius"/>
    </source>
</evidence>
<reference evidence="4 5" key="1">
    <citation type="submission" date="2019-01" db="EMBL/GenBank/DDBJ databases">
        <title>Complete genome sequencing of Aequorivita sp. H23M31.</title>
        <authorList>
            <person name="Bae J.-W."/>
        </authorList>
    </citation>
    <scope>NUCLEOTIDE SEQUENCE [LARGE SCALE GENOMIC DNA]</scope>
    <source>
        <strain evidence="4 5">H23M31</strain>
    </source>
</reference>
<keyword evidence="5" id="KW-1185">Reference proteome</keyword>
<dbReference type="Pfam" id="PF20693">
    <property type="entry name" value="YobI-ATPase"/>
    <property type="match status" value="1"/>
</dbReference>
<organism evidence="4 5">
    <name type="scientific">Aequorivita ciconiae</name>
    <dbReference type="NCBI Taxonomy" id="2494375"/>
    <lineage>
        <taxon>Bacteria</taxon>
        <taxon>Pseudomonadati</taxon>
        <taxon>Bacteroidota</taxon>
        <taxon>Flavobacteriia</taxon>
        <taxon>Flavobacteriales</taxon>
        <taxon>Flavobacteriaceae</taxon>
        <taxon>Aequorivita</taxon>
    </lineage>
</organism>
<accession>A0A410G0P1</accession>
<dbReference type="OrthoDB" id="1701659at2"/>
<dbReference type="SUPFAM" id="SSF52540">
    <property type="entry name" value="P-loop containing nucleoside triphosphate hydrolases"/>
    <property type="match status" value="1"/>
</dbReference>
<evidence type="ECO:0000313" key="5">
    <source>
        <dbReference type="Proteomes" id="UP000285517"/>
    </source>
</evidence>
<name>A0A410G0P1_9FLAO</name>
<sequence length="1213" mass="141813">MKKLFEFLQPNIHSNSKLVEKESTYDTLSPTILKVEEIKTYISAINEALGDSRNKNIAITGAYGSGKSSILQTYQSINPQEKFLNISLANFKVDKLDPEDSKQTSPEEDSLNRLLELSILQQIFYHVKKSEIPDSRFKRINSLSRNSIINFVLIVLVWLISYTVLFHFPLIEGWFPEIIYSKPLKITAAIIFLTGIGLGLGNLRRVFNNSKINKFNIQSGDFEIDKDIDQSIINKHLDEIIYFFHVTDYRIVIIEDLDRFNNTEIFSKLREINLLLNNSEQIDKSKKPIVFIYAIRDDMFVDRDRVKFFDFIIPIIPIINPSNSGDILLKKLATLDFVRRPSEELVQGISYFIDDMRLLKNIWNEYLTYRNILKESLSQDKLFAIITYKNFYPDDFVALHNNKSDISKIFERRKSFEENLMEQLDNEITNSRNELKEVDRQKINDIDELKKIYIATLFEMNPGSIAFGISGAVFTFNQLNEDENFDKLISTKSILKISSPSIQFDRNYRSYRGDMSNQNEDFNFSNLEKKVNEKLSYENRRKLVNKDYSYRETLISKIAALQEKKKVIKNYDLRQLLIELDAKEILKEYNSNKLLIYIITNGYVDKYYSEYISYFHEVSLTSMDFDFLLALRSGVAFAFDFELKNISNLAEKIESKYFHTRPILNYQLFDFWFANDKYAIQQQSIISLLATDFKERTDFINGIIEHSTEVNNFSKACIAQWNGFWKHLEENSAYTEDLVEIYFKNILIQGEIKDILQQSDNSSLKDYIQNKDGFLTLFPEAKNFIKIEEVIDELQIKFENLSLARNDLMDFIYETNKYKINEHNLKTMMAYKNEKESLSYFDISKSPLKTLKENIEVEIDEYVQNVLLDANELVTEPDKGFINLINHLKLSKDLKVSIIEKFERTIIELDQIKEIEIMDSLIENNKVSPTWPNVLLYFNKYEGVINASFTKFLGRKEVYTVLNKLKLRDTISDKSHRLDLVKNLLINDDLSFEAYTSLLSPTHFIFSEINLDDLSENKVHWVIQNKYAKATKNNFDYLKTNFPDEHIHLAEVQSSDFLREIEAYALDDNDILALLKSQSLNLKEKIIVFQKQVDSSLIERTTGMAEVVSQILVDAKLKTNVEILTNLFATTKSVESRVKLININFIELSNSEIYDLIRQLPEPYKKIPVNYKRPLLLKNDYNRVLAENLERSDLISSYSEDKNGIRIIANYSN</sequence>
<dbReference type="RefSeq" id="WP_128249214.1">
    <property type="nucleotide sequence ID" value="NZ_CP034951.1"/>
</dbReference>
<dbReference type="KEGG" id="aev:EI546_03335"/>
<keyword evidence="2" id="KW-0812">Transmembrane</keyword>
<dbReference type="Proteomes" id="UP000285517">
    <property type="component" value="Chromosome"/>
</dbReference>
<protein>
    <recommendedName>
        <fullName evidence="3">YobI-like P-loop NTPase domain-containing protein</fullName>
    </recommendedName>
</protein>
<dbReference type="EMBL" id="CP034951">
    <property type="protein sequence ID" value="QAA80819.1"/>
    <property type="molecule type" value="Genomic_DNA"/>
</dbReference>
<dbReference type="InterPro" id="IPR027417">
    <property type="entry name" value="P-loop_NTPase"/>
</dbReference>
<feature type="transmembrane region" description="Helical" evidence="2">
    <location>
        <begin position="183"/>
        <end position="203"/>
    </location>
</feature>
<keyword evidence="2" id="KW-1133">Transmembrane helix</keyword>
<feature type="transmembrane region" description="Helical" evidence="2">
    <location>
        <begin position="148"/>
        <end position="171"/>
    </location>
</feature>
<keyword evidence="1" id="KW-0175">Coiled coil</keyword>
<proteinExistence type="predicted"/>
<evidence type="ECO:0000313" key="4">
    <source>
        <dbReference type="EMBL" id="QAA80819.1"/>
    </source>
</evidence>
<dbReference type="InterPro" id="IPR048428">
    <property type="entry name" value="YobI-NTPase"/>
</dbReference>
<gene>
    <name evidence="4" type="ORF">EI546_03335</name>
</gene>